<dbReference type="InterPro" id="IPR051690">
    <property type="entry name" value="PseI-like"/>
</dbReference>
<dbReference type="CDD" id="cd11615">
    <property type="entry name" value="SAF_NeuB_like"/>
    <property type="match status" value="1"/>
</dbReference>
<sequence>MQYFTLNKNLDGPDHNFALDPSELKTMVTNIRNAELALGKKIKDKVKAEEIHYRRGRRSLFVIKDISEGRILSVDNIASLRPGIGFTLSYYTQGALLPTLESLGDACPPAKQIQMGFGQEADYYHWKENRRVAPDKDLVVSEVKALMGLTKWYDRFDPYGVVEQLYYRKALQVYTNGAKIPHCVACQYTCTIDPYWEVHPCLFKFGYSLGNLRNSDFRLQELVDVTKKTWKPYVDKCNKDSKCWT</sequence>
<dbReference type="InterPro" id="IPR013785">
    <property type="entry name" value="Aldolase_TIM"/>
</dbReference>
<dbReference type="Gene3D" id="3.20.20.70">
    <property type="entry name" value="Aldolase class I"/>
    <property type="match status" value="1"/>
</dbReference>
<feature type="non-terminal residue" evidence="2">
    <location>
        <position position="245"/>
    </location>
</feature>
<dbReference type="InterPro" id="IPR058240">
    <property type="entry name" value="rSAM_sf"/>
</dbReference>
<comment type="caution">
    <text evidence="2">The sequence shown here is derived from an EMBL/GenBank/DDBJ whole genome shotgun (WGS) entry which is preliminary data.</text>
</comment>
<dbReference type="EMBL" id="LAZR01054320">
    <property type="protein sequence ID" value="KKK78812.1"/>
    <property type="molecule type" value="Genomic_DNA"/>
</dbReference>
<dbReference type="Gene3D" id="3.90.1210.10">
    <property type="entry name" value="Antifreeze-like/N-acetylneuraminic acid synthase C-terminal domain"/>
    <property type="match status" value="1"/>
</dbReference>
<dbReference type="SUPFAM" id="SSF51269">
    <property type="entry name" value="AFP III-like domain"/>
    <property type="match status" value="1"/>
</dbReference>
<gene>
    <name evidence="2" type="ORF">LCGC14_2839820</name>
</gene>
<dbReference type="GO" id="GO:0047444">
    <property type="term" value="F:N-acylneuraminate-9-phosphate synthase activity"/>
    <property type="evidence" value="ECO:0007669"/>
    <property type="project" value="TreeGrafter"/>
</dbReference>
<dbReference type="GO" id="GO:0016051">
    <property type="term" value="P:carbohydrate biosynthetic process"/>
    <property type="evidence" value="ECO:0007669"/>
    <property type="project" value="InterPro"/>
</dbReference>
<name>A0A0F8YBG8_9ZZZZ</name>
<evidence type="ECO:0000259" key="1">
    <source>
        <dbReference type="Pfam" id="PF03102"/>
    </source>
</evidence>
<dbReference type="Pfam" id="PF03102">
    <property type="entry name" value="NeuB"/>
    <property type="match status" value="1"/>
</dbReference>
<proteinExistence type="predicted"/>
<dbReference type="PANTHER" id="PTHR42966:SF2">
    <property type="entry name" value="PSEUDAMINIC ACID SYNTHASE"/>
    <property type="match status" value="1"/>
</dbReference>
<evidence type="ECO:0000313" key="2">
    <source>
        <dbReference type="EMBL" id="KKK78812.1"/>
    </source>
</evidence>
<dbReference type="SUPFAM" id="SSF102114">
    <property type="entry name" value="Radical SAM enzymes"/>
    <property type="match status" value="1"/>
</dbReference>
<dbReference type="SUPFAM" id="SSF51569">
    <property type="entry name" value="Aldolase"/>
    <property type="match status" value="1"/>
</dbReference>
<dbReference type="InterPro" id="IPR013132">
    <property type="entry name" value="PseI/NeuA/B-like_N"/>
</dbReference>
<dbReference type="PANTHER" id="PTHR42966">
    <property type="entry name" value="N-ACETYLNEURAMINATE SYNTHASE"/>
    <property type="match status" value="1"/>
</dbReference>
<reference evidence="2" key="1">
    <citation type="journal article" date="2015" name="Nature">
        <title>Complex archaea that bridge the gap between prokaryotes and eukaryotes.</title>
        <authorList>
            <person name="Spang A."/>
            <person name="Saw J.H."/>
            <person name="Jorgensen S.L."/>
            <person name="Zaremba-Niedzwiedzka K."/>
            <person name="Martijn J."/>
            <person name="Lind A.E."/>
            <person name="van Eijk R."/>
            <person name="Schleper C."/>
            <person name="Guy L."/>
            <person name="Ettema T.J."/>
        </authorList>
    </citation>
    <scope>NUCLEOTIDE SEQUENCE</scope>
</reference>
<dbReference type="InterPro" id="IPR057736">
    <property type="entry name" value="SAF_PseI/NeuA/NeuB"/>
</dbReference>
<organism evidence="2">
    <name type="scientific">marine sediment metagenome</name>
    <dbReference type="NCBI Taxonomy" id="412755"/>
    <lineage>
        <taxon>unclassified sequences</taxon>
        <taxon>metagenomes</taxon>
        <taxon>ecological metagenomes</taxon>
    </lineage>
</organism>
<dbReference type="InterPro" id="IPR036732">
    <property type="entry name" value="AFP_Neu5c_C_sf"/>
</dbReference>
<feature type="domain" description="PseI/NeuA/B-like" evidence="1">
    <location>
        <begin position="3"/>
        <end position="43"/>
    </location>
</feature>
<accession>A0A0F8YBG8</accession>
<dbReference type="AlphaFoldDB" id="A0A0F8YBG8"/>
<protein>
    <recommendedName>
        <fullName evidence="1">PseI/NeuA/B-like domain-containing protein</fullName>
    </recommendedName>
</protein>